<feature type="signal peptide" evidence="5">
    <location>
        <begin position="1"/>
        <end position="23"/>
    </location>
</feature>
<gene>
    <name evidence="6" type="ORF">ACFPPD_07205</name>
</gene>
<feature type="chain" id="PRO_5046281123" evidence="5">
    <location>
        <begin position="24"/>
        <end position="452"/>
    </location>
</feature>
<dbReference type="InterPro" id="IPR006059">
    <property type="entry name" value="SBP"/>
</dbReference>
<protein>
    <submittedName>
        <fullName evidence="6">ABC transporter substrate-binding protein</fullName>
    </submittedName>
</protein>
<comment type="caution">
    <text evidence="6">The sequence shown here is derived from an EMBL/GenBank/DDBJ whole genome shotgun (WGS) entry which is preliminary data.</text>
</comment>
<keyword evidence="7" id="KW-1185">Reference proteome</keyword>
<evidence type="ECO:0000256" key="5">
    <source>
        <dbReference type="SAM" id="SignalP"/>
    </source>
</evidence>
<reference evidence="7" key="1">
    <citation type="journal article" date="2019" name="Int. J. Syst. Evol. Microbiol.">
        <title>The Global Catalogue of Microorganisms (GCM) 10K type strain sequencing project: providing services to taxonomists for standard genome sequencing and annotation.</title>
        <authorList>
            <consortium name="The Broad Institute Genomics Platform"/>
            <consortium name="The Broad Institute Genome Sequencing Center for Infectious Disease"/>
            <person name="Wu L."/>
            <person name="Ma J."/>
        </authorList>
    </citation>
    <scope>NUCLEOTIDE SEQUENCE [LARGE SCALE GENOMIC DNA]</scope>
    <source>
        <strain evidence="7">CCUG 57113</strain>
    </source>
</reference>
<dbReference type="PROSITE" id="PS01037">
    <property type="entry name" value="SBP_BACTERIAL_1"/>
    <property type="match status" value="1"/>
</dbReference>
<dbReference type="Proteomes" id="UP001596105">
    <property type="component" value="Unassembled WGS sequence"/>
</dbReference>
<evidence type="ECO:0000313" key="7">
    <source>
        <dbReference type="Proteomes" id="UP001596105"/>
    </source>
</evidence>
<dbReference type="InterPro" id="IPR050490">
    <property type="entry name" value="Bact_solute-bd_prot1"/>
</dbReference>
<dbReference type="PANTHER" id="PTHR43649">
    <property type="entry name" value="ARABINOSE-BINDING PROTEIN-RELATED"/>
    <property type="match status" value="1"/>
</dbReference>
<comment type="similarity">
    <text evidence="1">Belongs to the bacterial solute-binding protein 1 family.</text>
</comment>
<evidence type="ECO:0000256" key="1">
    <source>
        <dbReference type="ARBA" id="ARBA00008520"/>
    </source>
</evidence>
<dbReference type="Pfam" id="PF01547">
    <property type="entry name" value="SBP_bac_1"/>
    <property type="match status" value="1"/>
</dbReference>
<keyword evidence="2" id="KW-0813">Transport</keyword>
<dbReference type="PROSITE" id="PS51257">
    <property type="entry name" value="PROKAR_LIPOPROTEIN"/>
    <property type="match status" value="1"/>
</dbReference>
<accession>A0ABW0LV87</accession>
<evidence type="ECO:0000256" key="3">
    <source>
        <dbReference type="ARBA" id="ARBA00022729"/>
    </source>
</evidence>
<organism evidence="6 7">
    <name type="scientific">Cohnella suwonensis</name>
    <dbReference type="NCBI Taxonomy" id="696072"/>
    <lineage>
        <taxon>Bacteria</taxon>
        <taxon>Bacillati</taxon>
        <taxon>Bacillota</taxon>
        <taxon>Bacilli</taxon>
        <taxon>Bacillales</taxon>
        <taxon>Paenibacillaceae</taxon>
        <taxon>Cohnella</taxon>
    </lineage>
</organism>
<feature type="region of interest" description="Disordered" evidence="4">
    <location>
        <begin position="33"/>
        <end position="60"/>
    </location>
</feature>
<dbReference type="RefSeq" id="WP_209750042.1">
    <property type="nucleotide sequence ID" value="NZ_JBHSMH010000015.1"/>
</dbReference>
<dbReference type="PANTHER" id="PTHR43649:SF29">
    <property type="entry name" value="OSMOPROTECTIVE COMPOUNDS-BINDING PROTEIN GGTB"/>
    <property type="match status" value="1"/>
</dbReference>
<evidence type="ECO:0000313" key="6">
    <source>
        <dbReference type="EMBL" id="MFC5468503.1"/>
    </source>
</evidence>
<evidence type="ECO:0000256" key="2">
    <source>
        <dbReference type="ARBA" id="ARBA00022448"/>
    </source>
</evidence>
<dbReference type="SUPFAM" id="SSF53850">
    <property type="entry name" value="Periplasmic binding protein-like II"/>
    <property type="match status" value="1"/>
</dbReference>
<dbReference type="EMBL" id="JBHSMH010000015">
    <property type="protein sequence ID" value="MFC5468503.1"/>
    <property type="molecule type" value="Genomic_DNA"/>
</dbReference>
<name>A0ABW0LV87_9BACL</name>
<sequence>MSSRKRFVGSATALVLLLSTVLAGCGGNNGNNAAESSPASPAATSSASPSASAEASPSEDAKPVTLKMLHFMEAEAGPTLKEINKRFHEKYPNITIEYENAPVDQYQTLIRTRFASGDAPDLLGVLPGTWKAPFVQSGYLMDLSDRPWVSRLQQGAKDMESTDGKVYALPLDQNAIGVIYNKKIFTDQGLAIPQNWDEFLALSEKLKASGVTPLAIGNKDLWVTQIIPFAMAPSAIYRDTPNFDQDMYDGKATFAGSAWTKMMEDYIALNDKGYFNKGVLGTSYDQSVQLMATGKAAMMVMGNWALPAILGVNKDADLGMFPLPYAEAGKPVYVSSAIALGIGASAKTEHPDEVKKYIDFWAEPENNELLLKQAQAFPVFTDVNPDLSPTLKELVPYLNVGTYNFLDQKWPQGVQDTMFTGIQNVLVDGGKSYSIDKMLKEMDKVFAEKKGK</sequence>
<dbReference type="Gene3D" id="3.40.190.10">
    <property type="entry name" value="Periplasmic binding protein-like II"/>
    <property type="match status" value="2"/>
</dbReference>
<keyword evidence="3 5" id="KW-0732">Signal</keyword>
<evidence type="ECO:0000256" key="4">
    <source>
        <dbReference type="SAM" id="MobiDB-lite"/>
    </source>
</evidence>
<dbReference type="InterPro" id="IPR006061">
    <property type="entry name" value="SBP_1_CS"/>
</dbReference>
<feature type="compositionally biased region" description="Low complexity" evidence="4">
    <location>
        <begin position="33"/>
        <end position="58"/>
    </location>
</feature>
<proteinExistence type="inferred from homology"/>